<dbReference type="GO" id="GO:0005509">
    <property type="term" value="F:calcium ion binding"/>
    <property type="evidence" value="ECO:0007669"/>
    <property type="project" value="InterPro"/>
</dbReference>
<name>T0L0J1_9BACT</name>
<dbReference type="STRING" id="1172190.M947_07515"/>
<comment type="caution">
    <text evidence="1">The sequence shown here is derived from an EMBL/GenBank/DDBJ whole genome shotgun (WGS) entry which is preliminary data.</text>
</comment>
<dbReference type="RefSeq" id="WP_021287759.1">
    <property type="nucleotide sequence ID" value="NZ_AUPZ01000009.1"/>
</dbReference>
<dbReference type="EMBL" id="AUPZ01000009">
    <property type="protein sequence ID" value="EQB39298.1"/>
    <property type="molecule type" value="Genomic_DNA"/>
</dbReference>
<gene>
    <name evidence="1" type="ORF">M947_07515</name>
</gene>
<dbReference type="Proteomes" id="UP000015520">
    <property type="component" value="Unassembled WGS sequence"/>
</dbReference>
<accession>T0L0J1</accession>
<sequence length="649" mass="67967">MAQNSKDVLFKSKVNNYISQKLSQSETPPVFSVTDDGYGTYTVGKSNGDVTLTYDGQNETYTFTPNIGDAVSVLASNVSSIVVDFITLNADAQILDSKYITGSGIVNVSSYSGNPDLNYTAPAVVMADILGTTAGEPFYLYPDDLGSPSTGRIVSVMEGEVMLKEDLYPLKDLNTSISVDQDATFILNAKQAEDADVSGEGSSVVLGTIAEESTSISVNTKGTNHITGGKGADAIELGKGTDILYYSFGDEYYESDSTTTKYDAVKNFSVDTDKISPLSRAGISISVASSLERFEDIDGSSITSEQELIDGVLKSTNFSDLGANEAGITVVDSGDYAGAYLYANDSVAELDESKDLFIKMLDTSGLGAVGTLSVGDYFLEAEEVFKVKVEDDIITFTATAAGDISLSIDNNIATFTKGSVTATTTVELSETTKIYLLRDQTIVDSVEDLNGITIEGEGSVHLSGSDGDQVLHISTQGPNLIQAGAGADRIYLLEELGPDTIIIASGDSTSSATDKIDNFDISMYGDTLMLPSTTIAGDAASLGSGDPLEDVTVGQVIIGEMAISNGIVTFKDASGTAGVVIDSTDALSAATTYLSNQIADGETVAFGYDIDSVAGTYLFQANASEDIVIELVGTTVFDLGADVSISELL</sequence>
<dbReference type="eggNOG" id="COG2931">
    <property type="taxonomic scope" value="Bacteria"/>
</dbReference>
<keyword evidence="2" id="KW-1185">Reference proteome</keyword>
<evidence type="ECO:0000313" key="2">
    <source>
        <dbReference type="Proteomes" id="UP000015520"/>
    </source>
</evidence>
<dbReference type="AlphaFoldDB" id="T0L0J1"/>
<dbReference type="InterPro" id="IPR048165">
    <property type="entry name" value="Bluetail_dom"/>
</dbReference>
<dbReference type="Pfam" id="PF00353">
    <property type="entry name" value="HemolysinCabind"/>
    <property type="match status" value="2"/>
</dbReference>
<dbReference type="PATRIC" id="fig|1172190.3.peg.1455"/>
<dbReference type="InterPro" id="IPR001343">
    <property type="entry name" value="Hemolysn_Ca-bd"/>
</dbReference>
<proteinExistence type="predicted"/>
<organism evidence="1 2">
    <name type="scientific">Sulfurimonas hongkongensis</name>
    <dbReference type="NCBI Taxonomy" id="1172190"/>
    <lineage>
        <taxon>Bacteria</taxon>
        <taxon>Pseudomonadati</taxon>
        <taxon>Campylobacterota</taxon>
        <taxon>Epsilonproteobacteria</taxon>
        <taxon>Campylobacterales</taxon>
        <taxon>Sulfurimonadaceae</taxon>
        <taxon>Sulfurimonas</taxon>
    </lineage>
</organism>
<protein>
    <submittedName>
        <fullName evidence="1">Uncharacterized protein</fullName>
    </submittedName>
</protein>
<dbReference type="NCBIfam" id="NF041519">
    <property type="entry name" value="bluetail"/>
    <property type="match status" value="1"/>
</dbReference>
<reference evidence="1 2" key="1">
    <citation type="submission" date="2013-07" db="EMBL/GenBank/DDBJ databases">
        <title>Sulfurimonas hongkongensis AST-10 Genome Sequencing.</title>
        <authorList>
            <person name="Cai L."/>
            <person name="Zhang T."/>
        </authorList>
    </citation>
    <scope>NUCLEOTIDE SEQUENCE [LARGE SCALE GENOMIC DNA]</scope>
    <source>
        <strain evidence="1 2">AST-10</strain>
    </source>
</reference>
<evidence type="ECO:0000313" key="1">
    <source>
        <dbReference type="EMBL" id="EQB39298.1"/>
    </source>
</evidence>